<dbReference type="SUPFAM" id="SSF53187">
    <property type="entry name" value="Zn-dependent exopeptidases"/>
    <property type="match status" value="1"/>
</dbReference>
<evidence type="ECO:0000256" key="3">
    <source>
        <dbReference type="ARBA" id="ARBA00022801"/>
    </source>
</evidence>
<protein>
    <submittedName>
        <fullName evidence="6">N-alpha-acetyl-L-2,4-diaminobutyrate deacetylase</fullName>
    </submittedName>
</protein>
<proteinExistence type="predicted"/>
<evidence type="ECO:0000256" key="2">
    <source>
        <dbReference type="ARBA" id="ARBA00022723"/>
    </source>
</evidence>
<reference evidence="6 7" key="1">
    <citation type="submission" date="2016-10" db="EMBL/GenBank/DDBJ databases">
        <authorList>
            <person name="de Groot N.N."/>
        </authorList>
    </citation>
    <scope>NUCLEOTIDE SEQUENCE [LARGE SCALE GENOMIC DNA]</scope>
    <source>
        <strain evidence="6 7">DSM 25584</strain>
    </source>
</reference>
<dbReference type="AlphaFoldDB" id="A0A1G7LKW9"/>
<evidence type="ECO:0000256" key="4">
    <source>
        <dbReference type="ARBA" id="ARBA00022833"/>
    </source>
</evidence>
<dbReference type="InterPro" id="IPR055438">
    <property type="entry name" value="AstE_AspA_cat"/>
</dbReference>
<keyword evidence="3" id="KW-0378">Hydrolase</keyword>
<dbReference type="GO" id="GO:0046872">
    <property type="term" value="F:metal ion binding"/>
    <property type="evidence" value="ECO:0007669"/>
    <property type="project" value="UniProtKB-KW"/>
</dbReference>
<evidence type="ECO:0000259" key="5">
    <source>
        <dbReference type="Pfam" id="PF24827"/>
    </source>
</evidence>
<organism evidence="6 7">
    <name type="scientific">Limimonas halophila</name>
    <dbReference type="NCBI Taxonomy" id="1082479"/>
    <lineage>
        <taxon>Bacteria</taxon>
        <taxon>Pseudomonadati</taxon>
        <taxon>Pseudomonadota</taxon>
        <taxon>Alphaproteobacteria</taxon>
        <taxon>Rhodospirillales</taxon>
        <taxon>Rhodovibrionaceae</taxon>
        <taxon>Limimonas</taxon>
    </lineage>
</organism>
<dbReference type="CDD" id="cd06252">
    <property type="entry name" value="M14_ASTE_ASPA-like"/>
    <property type="match status" value="1"/>
</dbReference>
<dbReference type="STRING" id="1082479.SAMN05216241_101289"/>
<dbReference type="RefSeq" id="WP_245659404.1">
    <property type="nucleotide sequence ID" value="NZ_FNCE01000001.1"/>
</dbReference>
<dbReference type="InterPro" id="IPR043795">
    <property type="entry name" value="N-alpha-Ac-DABA-like"/>
</dbReference>
<dbReference type="GO" id="GO:0016788">
    <property type="term" value="F:hydrolase activity, acting on ester bonds"/>
    <property type="evidence" value="ECO:0007669"/>
    <property type="project" value="InterPro"/>
</dbReference>
<name>A0A1G7LKW9_9PROT</name>
<evidence type="ECO:0000256" key="1">
    <source>
        <dbReference type="ARBA" id="ARBA00001947"/>
    </source>
</evidence>
<evidence type="ECO:0000313" key="7">
    <source>
        <dbReference type="Proteomes" id="UP000199415"/>
    </source>
</evidence>
<dbReference type="Proteomes" id="UP000199415">
    <property type="component" value="Unassembled WGS sequence"/>
</dbReference>
<comment type="cofactor">
    <cofactor evidence="1">
        <name>Zn(2+)</name>
        <dbReference type="ChEBI" id="CHEBI:29105"/>
    </cofactor>
</comment>
<dbReference type="PANTHER" id="PTHR37326:SF1">
    <property type="entry name" value="BLL3975 PROTEIN"/>
    <property type="match status" value="1"/>
</dbReference>
<dbReference type="InterPro" id="IPR053138">
    <property type="entry name" value="N-alpha-Ac-DABA_deacetylase"/>
</dbReference>
<dbReference type="EMBL" id="FNCE01000001">
    <property type="protein sequence ID" value="SDF50071.1"/>
    <property type="molecule type" value="Genomic_DNA"/>
</dbReference>
<accession>A0A1G7LKW9</accession>
<sequence length="352" mass="37656">MDMSASGYHPYADELPPRVTATVDWSAEGKQHGHLNVPYSSNESAWGAVRVPITLIQRFADNLGNAVMLTGGNHGDEFEGPIALSKLARELRPEDVNGRVIIIPALNPPAVRAATRVSPLDGVNMNRAFPGARTGTVTQMICHYVTSTLLPMVDGVLDLHAGGKTLSFEPLAAMHYLHDQRQFQRNLDTLKAINAPHSLIIDELDAEGEIDGVVEGAGKVFVFTELGGGGTATPNSIALAERCARNMLNHFEITQADGHGSPAAQPRTRMMDTPDANSYVIADDNGLLEPLVDLGEQVEAGQPVARIHNIEKTAAEPAVYHAGRSGMLIGRRWPGVANSGDCLGVIAIDTDR</sequence>
<gene>
    <name evidence="6" type="ORF">SAMN05216241_101289</name>
</gene>
<feature type="domain" description="Succinylglutamate desuccinylase/Aspartoacylase catalytic" evidence="5">
    <location>
        <begin position="64"/>
        <end position="250"/>
    </location>
</feature>
<dbReference type="GO" id="GO:0016811">
    <property type="term" value="F:hydrolase activity, acting on carbon-nitrogen (but not peptide) bonds, in linear amides"/>
    <property type="evidence" value="ECO:0007669"/>
    <property type="project" value="InterPro"/>
</dbReference>
<dbReference type="PIRSF" id="PIRSF039012">
    <property type="entry name" value="ASP"/>
    <property type="match status" value="1"/>
</dbReference>
<dbReference type="PANTHER" id="PTHR37326">
    <property type="entry name" value="BLL3975 PROTEIN"/>
    <property type="match status" value="1"/>
</dbReference>
<dbReference type="Gene3D" id="3.40.630.10">
    <property type="entry name" value="Zn peptidases"/>
    <property type="match status" value="1"/>
</dbReference>
<keyword evidence="7" id="KW-1185">Reference proteome</keyword>
<dbReference type="Pfam" id="PF24827">
    <property type="entry name" value="AstE_AspA_cat"/>
    <property type="match status" value="1"/>
</dbReference>
<keyword evidence="2" id="KW-0479">Metal-binding</keyword>
<keyword evidence="4" id="KW-0862">Zinc</keyword>
<evidence type="ECO:0000313" key="6">
    <source>
        <dbReference type="EMBL" id="SDF50071.1"/>
    </source>
</evidence>